<dbReference type="PANTHER" id="PTHR46621:SF1">
    <property type="entry name" value="SNRNA-ACTIVATING PROTEIN COMPLEX SUBUNIT 4"/>
    <property type="match status" value="1"/>
</dbReference>
<feature type="domain" description="Myb-like" evidence="6">
    <location>
        <begin position="351"/>
        <end position="403"/>
    </location>
</feature>
<dbReference type="Gene3D" id="1.10.10.60">
    <property type="entry name" value="Homeodomain-like"/>
    <property type="match status" value="4"/>
</dbReference>
<dbReference type="InterPro" id="IPR001005">
    <property type="entry name" value="SANT/Myb"/>
</dbReference>
<feature type="compositionally biased region" description="Polar residues" evidence="5">
    <location>
        <begin position="622"/>
        <end position="632"/>
    </location>
</feature>
<feature type="domain" description="Myb-like" evidence="6">
    <location>
        <begin position="514"/>
        <end position="563"/>
    </location>
</feature>
<dbReference type="SMART" id="SM00717">
    <property type="entry name" value="SANT"/>
    <property type="match status" value="5"/>
</dbReference>
<dbReference type="GO" id="GO:0000978">
    <property type="term" value="F:RNA polymerase II cis-regulatory region sequence-specific DNA binding"/>
    <property type="evidence" value="ECO:0007669"/>
    <property type="project" value="TreeGrafter"/>
</dbReference>
<feature type="domain" description="Myb-like" evidence="6">
    <location>
        <begin position="405"/>
        <end position="455"/>
    </location>
</feature>
<evidence type="ECO:0000256" key="2">
    <source>
        <dbReference type="ARBA" id="ARBA00023125"/>
    </source>
</evidence>
<keyword evidence="3" id="KW-0804">Transcription</keyword>
<dbReference type="PROSITE" id="PS50090">
    <property type="entry name" value="MYB_LIKE"/>
    <property type="match status" value="4"/>
</dbReference>
<dbReference type="AlphaFoldDB" id="A0AAW1T5C1"/>
<evidence type="ECO:0000256" key="3">
    <source>
        <dbReference type="ARBA" id="ARBA00023163"/>
    </source>
</evidence>
<dbReference type="InterPro" id="IPR017930">
    <property type="entry name" value="Myb_dom"/>
</dbReference>
<dbReference type="Proteomes" id="UP001485043">
    <property type="component" value="Unassembled WGS sequence"/>
</dbReference>
<feature type="domain" description="HTH myb-type" evidence="8">
    <location>
        <begin position="514"/>
        <end position="567"/>
    </location>
</feature>
<evidence type="ECO:0000256" key="4">
    <source>
        <dbReference type="ARBA" id="ARBA00023242"/>
    </source>
</evidence>
<keyword evidence="1" id="KW-0805">Transcription regulation</keyword>
<evidence type="ECO:0000259" key="7">
    <source>
        <dbReference type="PROSITE" id="PS51293"/>
    </source>
</evidence>
<dbReference type="InterPro" id="IPR017884">
    <property type="entry name" value="SANT_dom"/>
</dbReference>
<organism evidence="9 10">
    <name type="scientific">Apatococcus fuscideae</name>
    <dbReference type="NCBI Taxonomy" id="2026836"/>
    <lineage>
        <taxon>Eukaryota</taxon>
        <taxon>Viridiplantae</taxon>
        <taxon>Chlorophyta</taxon>
        <taxon>core chlorophytes</taxon>
        <taxon>Trebouxiophyceae</taxon>
        <taxon>Chlorellales</taxon>
        <taxon>Chlorellaceae</taxon>
        <taxon>Apatococcus</taxon>
    </lineage>
</organism>
<dbReference type="InterPro" id="IPR051575">
    <property type="entry name" value="Myb-like_DNA-bd"/>
</dbReference>
<feature type="domain" description="HTH myb-type" evidence="8">
    <location>
        <begin position="456"/>
        <end position="510"/>
    </location>
</feature>
<dbReference type="GO" id="GO:0042796">
    <property type="term" value="P:snRNA transcription by RNA polymerase III"/>
    <property type="evidence" value="ECO:0007669"/>
    <property type="project" value="TreeGrafter"/>
</dbReference>
<evidence type="ECO:0000313" key="9">
    <source>
        <dbReference type="EMBL" id="KAK9863822.1"/>
    </source>
</evidence>
<dbReference type="EMBL" id="JALJOV010000425">
    <property type="protein sequence ID" value="KAK9863822.1"/>
    <property type="molecule type" value="Genomic_DNA"/>
</dbReference>
<sequence length="647" mass="71953">MSDTDEDVFESLNSLKQLLGESYVYEESEAESARASSEGSESEDRSSEAEEESEPDLEQQPGYSLYVDSLHGIDEPAVGSNLLHVASGDQFAGTSAHLRGTQKWLAAKRFQVQRLREACASRDTHLEKLAGIGASQAVPCPTRPAHQLQLTVKTQAERAVEANLKLQQQLMRSLRDLEAAAKENADVAAQLTTAIAGANSVRRANRLARDGRETGGAVGFWNAGPDRPNAHPDAIRLQQALRWLPPRPHVKAWTPQEDGRLKHAVLRLAREIKFGGKLKELEEVASSGGDLSVHTIQEMRHAVEAMLHDTQEVDEFGISMTEETWQRAWQGAGLSSHSPTDCQLRWLHHCRPGLTQDSWTADENSQLLDLTQQHGLYAWGKIARDMGGRRTAAACLSHYQRDLSSHERQQKLWSIAEDQELARLVKQYGLQSWAVIKNSMPGRTGNQCKHHWTTIKPGSKKGPWSAEEDTALLEAVQAHGRSWTKVAPHVAGRTQQAVRERYVNHLDPGKKPTGKWDATEDALLRERVPLCLDKEGKIRWAEVARGIPSRTDSDCSRRWKQIEAKGKAGLTHKRKRQRQCPDVNESASDTDASDQDQQHLEASAKSSRQGTTERGKRKARSSAAQHTNTSSPHMDVERLQPVPLSPI</sequence>
<dbReference type="InterPro" id="IPR009057">
    <property type="entry name" value="Homeodomain-like_sf"/>
</dbReference>
<reference evidence="9 10" key="1">
    <citation type="journal article" date="2024" name="Nat. Commun.">
        <title>Phylogenomics reveals the evolutionary origins of lichenization in chlorophyte algae.</title>
        <authorList>
            <person name="Puginier C."/>
            <person name="Libourel C."/>
            <person name="Otte J."/>
            <person name="Skaloud P."/>
            <person name="Haon M."/>
            <person name="Grisel S."/>
            <person name="Petersen M."/>
            <person name="Berrin J.G."/>
            <person name="Delaux P.M."/>
            <person name="Dal Grande F."/>
            <person name="Keller J."/>
        </authorList>
    </citation>
    <scope>NUCLEOTIDE SEQUENCE [LARGE SCALE GENOMIC DNA]</scope>
    <source>
        <strain evidence="9 10">SAG 2523</strain>
    </source>
</reference>
<dbReference type="GO" id="GO:0001006">
    <property type="term" value="F:RNA polymerase III type 3 promoter sequence-specific DNA binding"/>
    <property type="evidence" value="ECO:0007669"/>
    <property type="project" value="TreeGrafter"/>
</dbReference>
<keyword evidence="2" id="KW-0238">DNA-binding</keyword>
<dbReference type="GO" id="GO:0019185">
    <property type="term" value="C:snRNA-activating protein complex"/>
    <property type="evidence" value="ECO:0007669"/>
    <property type="project" value="TreeGrafter"/>
</dbReference>
<feature type="domain" description="HTH myb-type" evidence="8">
    <location>
        <begin position="413"/>
        <end position="454"/>
    </location>
</feature>
<dbReference type="PANTHER" id="PTHR46621">
    <property type="entry name" value="SNRNA-ACTIVATING PROTEIN COMPLEX SUBUNIT 4"/>
    <property type="match status" value="1"/>
</dbReference>
<dbReference type="PROSITE" id="PS51293">
    <property type="entry name" value="SANT"/>
    <property type="match status" value="1"/>
</dbReference>
<accession>A0AAW1T5C1</accession>
<evidence type="ECO:0000256" key="1">
    <source>
        <dbReference type="ARBA" id="ARBA00023015"/>
    </source>
</evidence>
<feature type="region of interest" description="Disordered" evidence="5">
    <location>
        <begin position="566"/>
        <end position="647"/>
    </location>
</feature>
<feature type="domain" description="HTH myb-type" evidence="8">
    <location>
        <begin position="351"/>
        <end position="407"/>
    </location>
</feature>
<keyword evidence="10" id="KW-1185">Reference proteome</keyword>
<evidence type="ECO:0000313" key="10">
    <source>
        <dbReference type="Proteomes" id="UP001485043"/>
    </source>
</evidence>
<dbReference type="PROSITE" id="PS51294">
    <property type="entry name" value="HTH_MYB"/>
    <property type="match status" value="4"/>
</dbReference>
<feature type="domain" description="Myb-like" evidence="6">
    <location>
        <begin position="456"/>
        <end position="506"/>
    </location>
</feature>
<name>A0AAW1T5C1_9CHLO</name>
<keyword evidence="4" id="KW-0539">Nucleus</keyword>
<proteinExistence type="predicted"/>
<dbReference type="CDD" id="cd00167">
    <property type="entry name" value="SANT"/>
    <property type="match status" value="4"/>
</dbReference>
<gene>
    <name evidence="9" type="ORF">WJX84_002392</name>
</gene>
<evidence type="ECO:0000256" key="5">
    <source>
        <dbReference type="SAM" id="MobiDB-lite"/>
    </source>
</evidence>
<feature type="region of interest" description="Disordered" evidence="5">
    <location>
        <begin position="26"/>
        <end position="61"/>
    </location>
</feature>
<comment type="caution">
    <text evidence="9">The sequence shown here is derived from an EMBL/GenBank/DDBJ whole genome shotgun (WGS) entry which is preliminary data.</text>
</comment>
<dbReference type="GO" id="GO:0042795">
    <property type="term" value="P:snRNA transcription by RNA polymerase II"/>
    <property type="evidence" value="ECO:0007669"/>
    <property type="project" value="TreeGrafter"/>
</dbReference>
<feature type="domain" description="SANT" evidence="7">
    <location>
        <begin position="459"/>
        <end position="505"/>
    </location>
</feature>
<protein>
    <submittedName>
        <fullName evidence="9">Uncharacterized protein</fullName>
    </submittedName>
</protein>
<dbReference type="SUPFAM" id="SSF46689">
    <property type="entry name" value="Homeodomain-like"/>
    <property type="match status" value="3"/>
</dbReference>
<evidence type="ECO:0000259" key="8">
    <source>
        <dbReference type="PROSITE" id="PS51294"/>
    </source>
</evidence>
<evidence type="ECO:0000259" key="6">
    <source>
        <dbReference type="PROSITE" id="PS50090"/>
    </source>
</evidence>
<dbReference type="Pfam" id="PF00249">
    <property type="entry name" value="Myb_DNA-binding"/>
    <property type="match status" value="3"/>
</dbReference>